<reference evidence="1 2" key="1">
    <citation type="submission" date="2024-02" db="EMBL/GenBank/DDBJ databases">
        <authorList>
            <person name="Chen Y."/>
            <person name="Shah S."/>
            <person name="Dougan E. K."/>
            <person name="Thang M."/>
            <person name="Chan C."/>
        </authorList>
    </citation>
    <scope>NUCLEOTIDE SEQUENCE [LARGE SCALE GENOMIC DNA]</scope>
</reference>
<keyword evidence="1" id="KW-0472">Membrane</keyword>
<protein>
    <submittedName>
        <fullName evidence="1">Transmembrane protein 65</fullName>
    </submittedName>
</protein>
<proteinExistence type="predicted"/>
<evidence type="ECO:0000313" key="2">
    <source>
        <dbReference type="Proteomes" id="UP001642464"/>
    </source>
</evidence>
<sequence>MTSAEAAEVPLTDSEWAGLPSTRSNYVTFSQQLPNPLLEGGWMGKGRAEKAEESSGAEVDLNFDVVQMGFMSSYVDAKVFYAEAGLEIRGHWRAADGSVGSVVGTKALAGLALGGLWHLELQTGAESMQHAWNCWRLGHARSAYARLLSTVLFADWMIDSKKTWQVVPPLK</sequence>
<comment type="caution">
    <text evidence="1">The sequence shown here is derived from an EMBL/GenBank/DDBJ whole genome shotgun (WGS) entry which is preliminary data.</text>
</comment>
<gene>
    <name evidence="1" type="ORF">SCF082_LOCUS7608</name>
</gene>
<evidence type="ECO:0000313" key="1">
    <source>
        <dbReference type="EMBL" id="CAK9003134.1"/>
    </source>
</evidence>
<keyword evidence="1" id="KW-0812">Transmembrane</keyword>
<organism evidence="1 2">
    <name type="scientific">Durusdinium trenchii</name>
    <dbReference type="NCBI Taxonomy" id="1381693"/>
    <lineage>
        <taxon>Eukaryota</taxon>
        <taxon>Sar</taxon>
        <taxon>Alveolata</taxon>
        <taxon>Dinophyceae</taxon>
        <taxon>Suessiales</taxon>
        <taxon>Symbiodiniaceae</taxon>
        <taxon>Durusdinium</taxon>
    </lineage>
</organism>
<dbReference type="Proteomes" id="UP001642464">
    <property type="component" value="Unassembled WGS sequence"/>
</dbReference>
<accession>A0ABP0IP75</accession>
<dbReference type="EMBL" id="CAXAMM010004302">
    <property type="protein sequence ID" value="CAK9003134.1"/>
    <property type="molecule type" value="Genomic_DNA"/>
</dbReference>
<keyword evidence="2" id="KW-1185">Reference proteome</keyword>
<name>A0ABP0IP75_9DINO</name>